<dbReference type="PANTHER" id="PTHR35936">
    <property type="entry name" value="MEMBRANE-BOUND LYTIC MUREIN TRANSGLYCOSYLASE F"/>
    <property type="match status" value="1"/>
</dbReference>
<dbReference type="PANTHER" id="PTHR35936:SF17">
    <property type="entry name" value="ARGININE-BINDING EXTRACELLULAR PROTEIN ARTP"/>
    <property type="match status" value="1"/>
</dbReference>
<evidence type="ECO:0000256" key="1">
    <source>
        <dbReference type="ARBA" id="ARBA00022729"/>
    </source>
</evidence>
<keyword evidence="2" id="KW-1133">Transmembrane helix</keyword>
<dbReference type="Pfam" id="PF00497">
    <property type="entry name" value="SBP_bac_3"/>
    <property type="match status" value="1"/>
</dbReference>
<reference evidence="4" key="1">
    <citation type="journal article" date="2014" name="Int. J. Syst. Evol. Microbiol.">
        <title>Complete genome sequence of Corynebacterium casei LMG S-19264T (=DSM 44701T), isolated from a smear-ripened cheese.</title>
        <authorList>
            <consortium name="US DOE Joint Genome Institute (JGI-PGF)"/>
            <person name="Walter F."/>
            <person name="Albersmeier A."/>
            <person name="Kalinowski J."/>
            <person name="Ruckert C."/>
        </authorList>
    </citation>
    <scope>NUCLEOTIDE SEQUENCE</scope>
    <source>
        <strain evidence="4">KCTC 12870</strain>
    </source>
</reference>
<dbReference type="AlphaFoldDB" id="A0A8J3DHB0"/>
<dbReference type="SUPFAM" id="SSF53850">
    <property type="entry name" value="Periplasmic binding protein-like II"/>
    <property type="match status" value="1"/>
</dbReference>
<evidence type="ECO:0000259" key="3">
    <source>
        <dbReference type="SMART" id="SM00062"/>
    </source>
</evidence>
<feature type="domain" description="Solute-binding protein family 3/N-terminal" evidence="3">
    <location>
        <begin position="59"/>
        <end position="281"/>
    </location>
</feature>
<dbReference type="Proteomes" id="UP000642829">
    <property type="component" value="Unassembled WGS sequence"/>
</dbReference>
<comment type="caution">
    <text evidence="4">The sequence shown here is derived from an EMBL/GenBank/DDBJ whole genome shotgun (WGS) entry which is preliminary data.</text>
</comment>
<keyword evidence="2" id="KW-0472">Membrane</keyword>
<dbReference type="SMART" id="SM00062">
    <property type="entry name" value="PBPb"/>
    <property type="match status" value="1"/>
</dbReference>
<protein>
    <submittedName>
        <fullName evidence="4">Cystine transporter subunit</fullName>
    </submittedName>
</protein>
<gene>
    <name evidence="4" type="ORF">GCM10007047_25420</name>
</gene>
<sequence length="281" mass="30286">MLIDTSKQAFSGFRSVGFLAHAFVLLSLMLASFGLSGCANSGAKGSSNSADEMAASANVLRVGTSANMPPFVFKQGGELVGLEIDLAKQLAKGMNRELRIVEMDFEDLIPALQNNRVDIIMAGMNYTQERAAIIAMTTPYMQSGQMALVLRKNASKYGLPGLIGNTRVKVGAEAGTTGEYLVQSSFPNAKLVTYSSAEAGAQAVADGDVELLIHDAPTIYWLAGTYQNRGVTPARPVLTLDQMVWGVNRDNQMFVNQINALVTTWASNGELNRIVRRWISL</sequence>
<dbReference type="CDD" id="cd13530">
    <property type="entry name" value="PBP2_peptides_like"/>
    <property type="match status" value="1"/>
</dbReference>
<dbReference type="InterPro" id="IPR001638">
    <property type="entry name" value="Solute-binding_3/MltF_N"/>
</dbReference>
<feature type="transmembrane region" description="Helical" evidence="2">
    <location>
        <begin position="12"/>
        <end position="35"/>
    </location>
</feature>
<accession>A0A8J3DHB0</accession>
<dbReference type="EMBL" id="BMXG01000017">
    <property type="protein sequence ID" value="GHC07262.1"/>
    <property type="molecule type" value="Genomic_DNA"/>
</dbReference>
<organism evidence="4 5">
    <name type="scientific">Cerasicoccus arenae</name>
    <dbReference type="NCBI Taxonomy" id="424488"/>
    <lineage>
        <taxon>Bacteria</taxon>
        <taxon>Pseudomonadati</taxon>
        <taxon>Verrucomicrobiota</taxon>
        <taxon>Opitutia</taxon>
        <taxon>Puniceicoccales</taxon>
        <taxon>Cerasicoccaceae</taxon>
        <taxon>Cerasicoccus</taxon>
    </lineage>
</organism>
<evidence type="ECO:0000313" key="4">
    <source>
        <dbReference type="EMBL" id="GHC07262.1"/>
    </source>
</evidence>
<keyword evidence="5" id="KW-1185">Reference proteome</keyword>
<reference evidence="4" key="2">
    <citation type="submission" date="2020-09" db="EMBL/GenBank/DDBJ databases">
        <authorList>
            <person name="Sun Q."/>
            <person name="Kim S."/>
        </authorList>
    </citation>
    <scope>NUCLEOTIDE SEQUENCE</scope>
    <source>
        <strain evidence="4">KCTC 12870</strain>
    </source>
</reference>
<keyword evidence="2" id="KW-0812">Transmembrane</keyword>
<evidence type="ECO:0000256" key="2">
    <source>
        <dbReference type="SAM" id="Phobius"/>
    </source>
</evidence>
<dbReference type="Gene3D" id="3.40.190.10">
    <property type="entry name" value="Periplasmic binding protein-like II"/>
    <property type="match status" value="2"/>
</dbReference>
<name>A0A8J3DHB0_9BACT</name>
<proteinExistence type="predicted"/>
<keyword evidence="1" id="KW-0732">Signal</keyword>
<evidence type="ECO:0000313" key="5">
    <source>
        <dbReference type="Proteomes" id="UP000642829"/>
    </source>
</evidence>